<dbReference type="InterPro" id="IPR024344">
    <property type="entry name" value="MDMPI_metal-binding"/>
</dbReference>
<dbReference type="SUPFAM" id="SSF109854">
    <property type="entry name" value="DinB/YfiT-like putative metalloenzymes"/>
    <property type="match status" value="1"/>
</dbReference>
<dbReference type="InterPro" id="IPR034660">
    <property type="entry name" value="DinB/YfiT-like"/>
</dbReference>
<feature type="domain" description="Mycothiol-dependent maleylpyruvate isomerase metal-binding" evidence="1">
    <location>
        <begin position="9"/>
        <end position="146"/>
    </location>
</feature>
<reference evidence="3" key="1">
    <citation type="submission" date="2012-11" db="EMBL/GenBank/DDBJ databases">
        <authorList>
            <person name="Lucero-Rivera Y.E."/>
            <person name="Tovar-Ramirez D."/>
        </authorList>
    </citation>
    <scope>NUCLEOTIDE SEQUENCE [LARGE SCALE GENOMIC DNA]</scope>
    <source>
        <strain evidence="3">Araruama</strain>
    </source>
</reference>
<name>A0A1V1P7J9_9BACT</name>
<dbReference type="InterPro" id="IPR017517">
    <property type="entry name" value="Maleyloyr_isom"/>
</dbReference>
<dbReference type="AlphaFoldDB" id="A0A1V1P7J9"/>
<proteinExistence type="predicted"/>
<dbReference type="EMBL" id="ATBP01000380">
    <property type="protein sequence ID" value="ETR70726.1"/>
    <property type="molecule type" value="Genomic_DNA"/>
</dbReference>
<evidence type="ECO:0000259" key="1">
    <source>
        <dbReference type="Pfam" id="PF11716"/>
    </source>
</evidence>
<dbReference type="NCBIfam" id="TIGR03083">
    <property type="entry name" value="maleylpyruvate isomerase family mycothiol-dependent enzyme"/>
    <property type="match status" value="1"/>
</dbReference>
<accession>A0A1V1P7J9</accession>
<dbReference type="InterPro" id="IPR017518">
    <property type="entry name" value="CHP03084"/>
</dbReference>
<dbReference type="GO" id="GO:0046872">
    <property type="term" value="F:metal ion binding"/>
    <property type="evidence" value="ECO:0007669"/>
    <property type="project" value="InterPro"/>
</dbReference>
<organism evidence="2 3">
    <name type="scientific">Candidatus Magnetoglobus multicellularis str. Araruama</name>
    <dbReference type="NCBI Taxonomy" id="890399"/>
    <lineage>
        <taxon>Bacteria</taxon>
        <taxon>Pseudomonadati</taxon>
        <taxon>Thermodesulfobacteriota</taxon>
        <taxon>Desulfobacteria</taxon>
        <taxon>Desulfobacterales</taxon>
        <taxon>Desulfobacteraceae</taxon>
        <taxon>Candidatus Magnetoglobus</taxon>
    </lineage>
</organism>
<dbReference type="Gene3D" id="1.20.120.450">
    <property type="entry name" value="dinb family like domain"/>
    <property type="match status" value="1"/>
</dbReference>
<dbReference type="Proteomes" id="UP000189670">
    <property type="component" value="Unassembled WGS sequence"/>
</dbReference>
<protein>
    <submittedName>
        <fullName evidence="2">Wyosine base formation</fullName>
    </submittedName>
</protein>
<dbReference type="Pfam" id="PF11716">
    <property type="entry name" value="MDMPI_N"/>
    <property type="match status" value="1"/>
</dbReference>
<dbReference type="NCBIfam" id="TIGR03084">
    <property type="entry name" value="TIGR03084 family metal-binding protein"/>
    <property type="match status" value="1"/>
</dbReference>
<evidence type="ECO:0000313" key="3">
    <source>
        <dbReference type="Proteomes" id="UP000189670"/>
    </source>
</evidence>
<evidence type="ECO:0000313" key="2">
    <source>
        <dbReference type="EMBL" id="ETR70726.1"/>
    </source>
</evidence>
<gene>
    <name evidence="2" type="ORF">OMM_03037</name>
</gene>
<sequence>MKQISKDLTAEYDALDNIIKDLTDDQWLTQTPFFNWRIKDEISHIAYFDRAAYFSATDAAAFQKDMEKMLEGFVDYSQMHKKVNALGDAMSPQDLLAWWRKTREQLIDAYESLSPKDRLPWYGPSMSAKSSATARLMETWAHGQDIVDTLQIKRDPTDRLQHIAHIGFKTYEWSFKNRQIAVPETTIRLELKSPSGDIWEWGDPNASNRVYGDVDAFCLVVTQRRNFADLDSLKADGSAAKQWMQIAQAFAGPPENPPPPGKRV</sequence>
<comment type="caution">
    <text evidence="2">The sequence shown here is derived from an EMBL/GenBank/DDBJ whole genome shotgun (WGS) entry which is preliminary data.</text>
</comment>